<feature type="transmembrane region" description="Helical" evidence="2">
    <location>
        <begin position="59"/>
        <end position="84"/>
    </location>
</feature>
<evidence type="ECO:0000256" key="1">
    <source>
        <dbReference type="ARBA" id="ARBA00009142"/>
    </source>
</evidence>
<evidence type="ECO:0000313" key="4">
    <source>
        <dbReference type="RefSeq" id="XP_027186404.1"/>
    </source>
</evidence>
<evidence type="ECO:0000256" key="2">
    <source>
        <dbReference type="SAM" id="Phobius"/>
    </source>
</evidence>
<feature type="transmembrane region" description="Helical" evidence="2">
    <location>
        <begin position="105"/>
        <end position="135"/>
    </location>
</feature>
<keyword evidence="2" id="KW-1133">Transmembrane helix</keyword>
<dbReference type="Proteomes" id="UP000087171">
    <property type="component" value="Unplaced"/>
</dbReference>
<accession>A0A3Q7WXI4</accession>
<sequence>MRTKLFPFLLAKPFPSDCRLSAHTTYQITVAGQSSLVATQSSLAATSESHTQNYTTGSVAYWILNLLQVPIIVGMSSYEAVLLYKGKRVIASKEDQQTQWSVQQLIIYCACGIVAGIIGGLLGLGGGFILGPLFIGLEIPPQVP</sequence>
<organism evidence="3 4">
    <name type="scientific">Cicer arietinum</name>
    <name type="common">Chickpea</name>
    <name type="synonym">Garbanzo</name>
    <dbReference type="NCBI Taxonomy" id="3827"/>
    <lineage>
        <taxon>Eukaryota</taxon>
        <taxon>Viridiplantae</taxon>
        <taxon>Streptophyta</taxon>
        <taxon>Embryophyta</taxon>
        <taxon>Tracheophyta</taxon>
        <taxon>Spermatophyta</taxon>
        <taxon>Magnoliopsida</taxon>
        <taxon>eudicotyledons</taxon>
        <taxon>Gunneridae</taxon>
        <taxon>Pentapetalae</taxon>
        <taxon>rosids</taxon>
        <taxon>fabids</taxon>
        <taxon>Fabales</taxon>
        <taxon>Fabaceae</taxon>
        <taxon>Papilionoideae</taxon>
        <taxon>50 kb inversion clade</taxon>
        <taxon>NPAAA clade</taxon>
        <taxon>Hologalegina</taxon>
        <taxon>IRL clade</taxon>
        <taxon>Cicereae</taxon>
        <taxon>Cicer</taxon>
    </lineage>
</organism>
<dbReference type="PANTHER" id="PTHR14255:SF48">
    <property type="entry name" value="SULFITE EXPORTER TAUE_SAFE FAMILY PROTEIN 3-LIKE"/>
    <property type="match status" value="1"/>
</dbReference>
<dbReference type="OrthoDB" id="1434344at2759"/>
<gene>
    <name evidence="4" type="primary">LOC101497600</name>
</gene>
<keyword evidence="2" id="KW-0812">Transmembrane</keyword>
<evidence type="ECO:0000313" key="3">
    <source>
        <dbReference type="Proteomes" id="UP000087171"/>
    </source>
</evidence>
<keyword evidence="3" id="KW-1185">Reference proteome</keyword>
<comment type="similarity">
    <text evidence="1">Belongs to the 4-toluene sulfonate uptake permease (TSUP) (TC 2.A.102) family.</text>
</comment>
<protein>
    <submittedName>
        <fullName evidence="4">Sulfite exporter TauE/SafE family protein 3-like</fullName>
    </submittedName>
</protein>
<keyword evidence="2" id="KW-0472">Membrane</keyword>
<dbReference type="PANTHER" id="PTHR14255">
    <property type="entry name" value="CEREBLON"/>
    <property type="match status" value="1"/>
</dbReference>
<dbReference type="AlphaFoldDB" id="A0A3Q7WXI4"/>
<proteinExistence type="inferred from homology"/>
<dbReference type="RefSeq" id="XP_027186404.1">
    <property type="nucleotide sequence ID" value="XM_027330603.1"/>
</dbReference>
<dbReference type="GO" id="GO:0031464">
    <property type="term" value="C:Cul4A-RING E3 ubiquitin ligase complex"/>
    <property type="evidence" value="ECO:0007669"/>
    <property type="project" value="TreeGrafter"/>
</dbReference>
<name>A0A3Q7WXI4_CICAR</name>
<reference evidence="4" key="1">
    <citation type="submission" date="2025-08" db="UniProtKB">
        <authorList>
            <consortium name="RefSeq"/>
        </authorList>
    </citation>
    <scope>IDENTIFICATION</scope>
    <source>
        <tissue evidence="4">Etiolated seedlings</tissue>
    </source>
</reference>
<dbReference type="PaxDb" id="3827-XP_004514668.1"/>
<dbReference type="GO" id="GO:0016567">
    <property type="term" value="P:protein ubiquitination"/>
    <property type="evidence" value="ECO:0007669"/>
    <property type="project" value="TreeGrafter"/>
</dbReference>